<dbReference type="Proteomes" id="UP000197361">
    <property type="component" value="Unassembled WGS sequence"/>
</dbReference>
<dbReference type="GO" id="GO:0032993">
    <property type="term" value="C:protein-DNA complex"/>
    <property type="evidence" value="ECO:0007669"/>
    <property type="project" value="TreeGrafter"/>
</dbReference>
<evidence type="ECO:0000313" key="7">
    <source>
        <dbReference type="EMBL" id="OWQ92554.1"/>
    </source>
</evidence>
<dbReference type="RefSeq" id="WP_088444037.1">
    <property type="nucleotide sequence ID" value="NZ_BMMC01000021.1"/>
</dbReference>
<dbReference type="CDD" id="cd08411">
    <property type="entry name" value="PBP2_OxyR"/>
    <property type="match status" value="1"/>
</dbReference>
<protein>
    <submittedName>
        <fullName evidence="7">DNA-binding transcriptional regulator OxyR</fullName>
    </submittedName>
</protein>
<dbReference type="PROSITE" id="PS50931">
    <property type="entry name" value="HTH_LYSR"/>
    <property type="match status" value="1"/>
</dbReference>
<evidence type="ECO:0000313" key="8">
    <source>
        <dbReference type="Proteomes" id="UP000197361"/>
    </source>
</evidence>
<dbReference type="SUPFAM" id="SSF46785">
    <property type="entry name" value="Winged helix' DNA-binding domain"/>
    <property type="match status" value="1"/>
</dbReference>
<dbReference type="PRINTS" id="PR00039">
    <property type="entry name" value="HTHLYSR"/>
</dbReference>
<dbReference type="GO" id="GO:0003700">
    <property type="term" value="F:DNA-binding transcription factor activity"/>
    <property type="evidence" value="ECO:0007669"/>
    <property type="project" value="InterPro"/>
</dbReference>
<dbReference type="GO" id="GO:0003677">
    <property type="term" value="F:DNA binding"/>
    <property type="evidence" value="ECO:0007669"/>
    <property type="project" value="UniProtKB-KW"/>
</dbReference>
<dbReference type="Pfam" id="PF00126">
    <property type="entry name" value="HTH_1"/>
    <property type="match status" value="1"/>
</dbReference>
<keyword evidence="3 7" id="KW-0238">DNA-binding</keyword>
<name>A0A246JIU7_9SPHN</name>
<evidence type="ECO:0000256" key="3">
    <source>
        <dbReference type="ARBA" id="ARBA00023125"/>
    </source>
</evidence>
<evidence type="ECO:0000259" key="6">
    <source>
        <dbReference type="PROSITE" id="PS50931"/>
    </source>
</evidence>
<evidence type="ECO:0000256" key="1">
    <source>
        <dbReference type="ARBA" id="ARBA00009437"/>
    </source>
</evidence>
<dbReference type="Gene3D" id="1.10.10.10">
    <property type="entry name" value="Winged helix-like DNA-binding domain superfamily/Winged helix DNA-binding domain"/>
    <property type="match status" value="1"/>
</dbReference>
<dbReference type="PANTHER" id="PTHR30346">
    <property type="entry name" value="TRANSCRIPTIONAL DUAL REGULATOR HCAR-RELATED"/>
    <property type="match status" value="1"/>
</dbReference>
<dbReference type="EMBL" id="NISK01000008">
    <property type="protein sequence ID" value="OWQ92554.1"/>
    <property type="molecule type" value="Genomic_DNA"/>
</dbReference>
<accession>A0A246JIU7</accession>
<sequence length="300" mass="33094">MPTLRQLEYLVAVADLNNFGRAAQACNVSQPTLSQQLHALEARLGVVLIERHSSGAQLTPIGREITARARRLVVEVRDLRDLARRAGELLVGTVRLGVTPTLGPYLMPPIVAALHREQPDLRLHIRDGIPQEQALELSRGDLDMLLSPLPIDGVDLEVAPLFDERLLLVAASDHVLAAQRTLHIDDLAGLQVLCLDRRHHLHRQVAEICSGFGMELLRDYEGTSLDSIHQMAVSGVGLAVLPELYIRSDVLGRDGSVVLDVKGWNFTRTIAAAWRTGAAYRDAYRLIGERIKTEAHRLIG</sequence>
<keyword evidence="4" id="KW-0010">Activator</keyword>
<dbReference type="FunFam" id="1.10.10.10:FF:000001">
    <property type="entry name" value="LysR family transcriptional regulator"/>
    <property type="match status" value="1"/>
</dbReference>
<dbReference type="AlphaFoldDB" id="A0A246JIU7"/>
<evidence type="ECO:0000256" key="5">
    <source>
        <dbReference type="ARBA" id="ARBA00023163"/>
    </source>
</evidence>
<dbReference type="Gene3D" id="3.40.190.10">
    <property type="entry name" value="Periplasmic binding protein-like II"/>
    <property type="match status" value="2"/>
</dbReference>
<evidence type="ECO:0000256" key="2">
    <source>
        <dbReference type="ARBA" id="ARBA00023015"/>
    </source>
</evidence>
<gene>
    <name evidence="7" type="ORF">CDQ92_20060</name>
</gene>
<reference evidence="7 8" key="1">
    <citation type="journal article" date="2010" name="Int. J. Syst. Evol. Microbiol.">
        <title>Sphingopyxis bauzanensis sp. nov., a psychrophilic bacterium isolated from soil.</title>
        <authorList>
            <person name="Zhang D.C."/>
            <person name="Liu H.C."/>
            <person name="Xin Y.H."/>
            <person name="Zhou Y.G."/>
            <person name="Schinner F."/>
            <person name="Margesin R."/>
        </authorList>
    </citation>
    <scope>NUCLEOTIDE SEQUENCE [LARGE SCALE GENOMIC DNA]</scope>
    <source>
        <strain evidence="7 8">DSM 22271</strain>
    </source>
</reference>
<dbReference type="InterPro" id="IPR036390">
    <property type="entry name" value="WH_DNA-bd_sf"/>
</dbReference>
<dbReference type="InterPro" id="IPR000847">
    <property type="entry name" value="LysR_HTH_N"/>
</dbReference>
<dbReference type="InterPro" id="IPR005119">
    <property type="entry name" value="LysR_subst-bd"/>
</dbReference>
<proteinExistence type="inferred from homology"/>
<dbReference type="PANTHER" id="PTHR30346:SF26">
    <property type="entry name" value="HYDROGEN PEROXIDE-INDUCIBLE GENES ACTIVATOR"/>
    <property type="match status" value="1"/>
</dbReference>
<dbReference type="OrthoDB" id="9775392at2"/>
<keyword evidence="5" id="KW-0804">Transcription</keyword>
<keyword evidence="8" id="KW-1185">Reference proteome</keyword>
<organism evidence="7 8">
    <name type="scientific">Sphingopyxis bauzanensis</name>
    <dbReference type="NCBI Taxonomy" id="651663"/>
    <lineage>
        <taxon>Bacteria</taxon>
        <taxon>Pseudomonadati</taxon>
        <taxon>Pseudomonadota</taxon>
        <taxon>Alphaproteobacteria</taxon>
        <taxon>Sphingomonadales</taxon>
        <taxon>Sphingomonadaceae</taxon>
        <taxon>Sphingopyxis</taxon>
    </lineage>
</organism>
<dbReference type="SUPFAM" id="SSF53850">
    <property type="entry name" value="Periplasmic binding protein-like II"/>
    <property type="match status" value="1"/>
</dbReference>
<dbReference type="InterPro" id="IPR036388">
    <property type="entry name" value="WH-like_DNA-bd_sf"/>
</dbReference>
<comment type="caution">
    <text evidence="7">The sequence shown here is derived from an EMBL/GenBank/DDBJ whole genome shotgun (WGS) entry which is preliminary data.</text>
</comment>
<keyword evidence="2" id="KW-0805">Transcription regulation</keyword>
<comment type="similarity">
    <text evidence="1">Belongs to the LysR transcriptional regulatory family.</text>
</comment>
<feature type="domain" description="HTH lysR-type" evidence="6">
    <location>
        <begin position="2"/>
        <end position="59"/>
    </location>
</feature>
<dbReference type="Pfam" id="PF03466">
    <property type="entry name" value="LysR_substrate"/>
    <property type="match status" value="1"/>
</dbReference>
<evidence type="ECO:0000256" key="4">
    <source>
        <dbReference type="ARBA" id="ARBA00023159"/>
    </source>
</evidence>